<dbReference type="GO" id="GO:0005886">
    <property type="term" value="C:plasma membrane"/>
    <property type="evidence" value="ECO:0007669"/>
    <property type="project" value="UniProtKB-SubCell"/>
</dbReference>
<evidence type="ECO:0000256" key="7">
    <source>
        <dbReference type="HAMAP-Rule" id="MF_02065"/>
    </source>
</evidence>
<dbReference type="EMBL" id="LCHP01000004">
    <property type="protein sequence ID" value="KKT36701.1"/>
    <property type="molecule type" value="Genomic_DNA"/>
</dbReference>
<comment type="function">
    <text evidence="7">Functions as a peptidoglycan terminase that cleaves nascent peptidoglycan strands endolytically to terminate their elongation.</text>
</comment>
<evidence type="ECO:0000256" key="2">
    <source>
        <dbReference type="ARBA" id="ARBA00022692"/>
    </source>
</evidence>
<dbReference type="AlphaFoldDB" id="A0A837ICT8"/>
<organism evidence="8 9">
    <name type="scientific">Candidatus Nomurabacteria bacterium GW2011_GWB1_44_12</name>
    <dbReference type="NCBI Taxonomy" id="1618748"/>
    <lineage>
        <taxon>Bacteria</taxon>
        <taxon>Candidatus Nomuraibacteriota</taxon>
    </lineage>
</organism>
<evidence type="ECO:0000256" key="4">
    <source>
        <dbReference type="ARBA" id="ARBA00023136"/>
    </source>
</evidence>
<feature type="transmembrane region" description="Helical" evidence="7">
    <location>
        <begin position="35"/>
        <end position="56"/>
    </location>
</feature>
<keyword evidence="5 7" id="KW-0456">Lyase</keyword>
<feature type="site" description="Important for catalytic activity" evidence="7">
    <location>
        <position position="231"/>
    </location>
</feature>
<gene>
    <name evidence="7" type="primary">mltG</name>
    <name evidence="8" type="ORF">UW25_C0004G0029</name>
</gene>
<comment type="similarity">
    <text evidence="7">Belongs to the transglycosylase MltG family.</text>
</comment>
<evidence type="ECO:0000256" key="3">
    <source>
        <dbReference type="ARBA" id="ARBA00022989"/>
    </source>
</evidence>
<evidence type="ECO:0000313" key="9">
    <source>
        <dbReference type="Proteomes" id="UP000033815"/>
    </source>
</evidence>
<reference evidence="8 9" key="1">
    <citation type="journal article" date="2015" name="Nature">
        <title>rRNA introns, odd ribosomes, and small enigmatic genomes across a large radiation of phyla.</title>
        <authorList>
            <person name="Brown C.T."/>
            <person name="Hug L.A."/>
            <person name="Thomas B.C."/>
            <person name="Sharon I."/>
            <person name="Castelle C.J."/>
            <person name="Singh A."/>
            <person name="Wilkins M.J."/>
            <person name="Williams K.H."/>
            <person name="Banfield J.F."/>
        </authorList>
    </citation>
    <scope>NUCLEOTIDE SEQUENCE [LARGE SCALE GENOMIC DNA]</scope>
</reference>
<name>A0A837ICT8_9BACT</name>
<comment type="subcellular location">
    <subcellularLocation>
        <location evidence="7">Cell membrane</location>
        <topology evidence="7">Single-pass membrane protein</topology>
    </subcellularLocation>
</comment>
<evidence type="ECO:0000256" key="1">
    <source>
        <dbReference type="ARBA" id="ARBA00022475"/>
    </source>
</evidence>
<keyword evidence="6 7" id="KW-0961">Cell wall biogenesis/degradation</keyword>
<proteinExistence type="inferred from homology"/>
<dbReference type="PANTHER" id="PTHR30518:SF2">
    <property type="entry name" value="ENDOLYTIC MUREIN TRANSGLYCOSYLASE"/>
    <property type="match status" value="1"/>
</dbReference>
<keyword evidence="1 7" id="KW-1003">Cell membrane</keyword>
<keyword evidence="3 7" id="KW-1133">Transmembrane helix</keyword>
<evidence type="ECO:0000256" key="5">
    <source>
        <dbReference type="ARBA" id="ARBA00023239"/>
    </source>
</evidence>
<dbReference type="InterPro" id="IPR003770">
    <property type="entry name" value="MLTG-like"/>
</dbReference>
<dbReference type="CDD" id="cd08010">
    <property type="entry name" value="MltG_like"/>
    <property type="match status" value="1"/>
</dbReference>
<dbReference type="EC" id="4.2.2.29" evidence="7"/>
<evidence type="ECO:0000256" key="6">
    <source>
        <dbReference type="ARBA" id="ARBA00023316"/>
    </source>
</evidence>
<comment type="caution">
    <text evidence="8">The sequence shown here is derived from an EMBL/GenBank/DDBJ whole genome shotgun (WGS) entry which is preliminary data.</text>
</comment>
<protein>
    <recommendedName>
        <fullName evidence="7">Endolytic murein transglycosylase</fullName>
        <ecNumber evidence="7">4.2.2.29</ecNumber>
    </recommendedName>
    <alternativeName>
        <fullName evidence="7">Peptidoglycan lytic transglycosylase</fullName>
    </alternativeName>
    <alternativeName>
        <fullName evidence="7">Peptidoglycan polymerization terminase</fullName>
    </alternativeName>
</protein>
<sequence length="344" mass="37835">METTPTPEEKVTEEGSGRFSKFLSSLGIEERGAKVLIVTVIFIVLFSAYISFRLMAPFGFPENKMITVKKGASLTEVSALLDKENLIRSQSLFEFCAKVVGGTKPVSAGQYLFKEPISACTIAIRIARSISGIPAIKVTIPEGMSNKEVSEVLEKNIPGFDTAFFLEHARSQEGFLFPDTYLFPENTTAQGVETMMIANFNKKIEPWTGAIEASKHSLRDIVNMASILEREASTPEDMSLVSGVLWNRISKGMPLQVDATFMYLLGRKSSELTTADLKIKSAYNTYVNKGLPGGPIGNPGITAISAAINPTATSFMYYLSDKDGMMHYAKTFDEHVANKNKYLR</sequence>
<keyword evidence="2 7" id="KW-0812">Transmembrane</keyword>
<dbReference type="Proteomes" id="UP000033815">
    <property type="component" value="Unassembled WGS sequence"/>
</dbReference>
<dbReference type="Gene3D" id="3.30.1490.480">
    <property type="entry name" value="Endolytic murein transglycosylase"/>
    <property type="match status" value="1"/>
</dbReference>
<keyword evidence="4 7" id="KW-0472">Membrane</keyword>
<dbReference type="GO" id="GO:0071555">
    <property type="term" value="P:cell wall organization"/>
    <property type="evidence" value="ECO:0007669"/>
    <property type="project" value="UniProtKB-KW"/>
</dbReference>
<dbReference type="NCBIfam" id="TIGR00247">
    <property type="entry name" value="endolytic transglycosylase MltG"/>
    <property type="match status" value="1"/>
</dbReference>
<dbReference type="GO" id="GO:0008932">
    <property type="term" value="F:lytic endotransglycosylase activity"/>
    <property type="evidence" value="ECO:0007669"/>
    <property type="project" value="UniProtKB-UniRule"/>
</dbReference>
<dbReference type="HAMAP" id="MF_02065">
    <property type="entry name" value="MltG"/>
    <property type="match status" value="1"/>
</dbReference>
<accession>A0A837ICT8</accession>
<dbReference type="GO" id="GO:0009252">
    <property type="term" value="P:peptidoglycan biosynthetic process"/>
    <property type="evidence" value="ECO:0007669"/>
    <property type="project" value="UniProtKB-UniRule"/>
</dbReference>
<dbReference type="Pfam" id="PF02618">
    <property type="entry name" value="YceG"/>
    <property type="match status" value="1"/>
</dbReference>
<dbReference type="PANTHER" id="PTHR30518">
    <property type="entry name" value="ENDOLYTIC MUREIN TRANSGLYCOSYLASE"/>
    <property type="match status" value="1"/>
</dbReference>
<evidence type="ECO:0000313" key="8">
    <source>
        <dbReference type="EMBL" id="KKT36701.1"/>
    </source>
</evidence>
<comment type="catalytic activity">
    <reaction evidence="7">
        <text>a peptidoglycan chain = a peptidoglycan chain with N-acetyl-1,6-anhydromuramyl-[peptide] at the reducing end + a peptidoglycan chain with N-acetylglucosamine at the non-reducing end.</text>
        <dbReference type="EC" id="4.2.2.29"/>
    </reaction>
</comment>